<sequence>MENMDFGRRSIDEVRARSSNKSTAISVDVTHQTSIDNTPPEAGKFSLTNDANEGVVLGEPKGQLSNANNQIMNEQGTEIPVQIKSISERDNEWTLPLQDYLNPGRTYSNRSAIRLPKDDTKKSGVSLEYLIMVPTGRSYEMMDVELGRKVDPVDESPLPDIKEHLDASHPAFEGPNQFRIYQMDDDTLSELEPQVDFVDSQTLKNKYPNPDSFTQNYDATVGSRRGRAKPSFYGKSQIGH</sequence>
<reference evidence="2" key="1">
    <citation type="submission" date="2019-12" db="EMBL/GenBank/DDBJ databases">
        <title>Genome sequencing and annotation of Brassica cretica.</title>
        <authorList>
            <person name="Studholme D.J."/>
            <person name="Sarris P.F."/>
        </authorList>
    </citation>
    <scope>NUCLEOTIDE SEQUENCE</scope>
    <source>
        <strain evidence="2">PFS-102/07</strain>
        <tissue evidence="2">Leaf</tissue>
    </source>
</reference>
<proteinExistence type="predicted"/>
<organism evidence="2">
    <name type="scientific">Brassica cretica</name>
    <name type="common">Mustard</name>
    <dbReference type="NCBI Taxonomy" id="69181"/>
    <lineage>
        <taxon>Eukaryota</taxon>
        <taxon>Viridiplantae</taxon>
        <taxon>Streptophyta</taxon>
        <taxon>Embryophyta</taxon>
        <taxon>Tracheophyta</taxon>
        <taxon>Spermatophyta</taxon>
        <taxon>Magnoliopsida</taxon>
        <taxon>eudicotyledons</taxon>
        <taxon>Gunneridae</taxon>
        <taxon>Pentapetalae</taxon>
        <taxon>rosids</taxon>
        <taxon>malvids</taxon>
        <taxon>Brassicales</taxon>
        <taxon>Brassicaceae</taxon>
        <taxon>Brassiceae</taxon>
        <taxon>Brassica</taxon>
    </lineage>
</organism>
<feature type="compositionally biased region" description="Basic and acidic residues" evidence="1">
    <location>
        <begin position="1"/>
        <end position="16"/>
    </location>
</feature>
<feature type="region of interest" description="Disordered" evidence="1">
    <location>
        <begin position="202"/>
        <end position="240"/>
    </location>
</feature>
<accession>A0A8S9IXM9</accession>
<feature type="region of interest" description="Disordered" evidence="1">
    <location>
        <begin position="1"/>
        <end position="43"/>
    </location>
</feature>
<dbReference type="AlphaFoldDB" id="A0A8S9IXM9"/>
<dbReference type="EMBL" id="QGKY02001015">
    <property type="protein sequence ID" value="KAF2574162.1"/>
    <property type="molecule type" value="Genomic_DNA"/>
</dbReference>
<comment type="caution">
    <text evidence="2">The sequence shown here is derived from an EMBL/GenBank/DDBJ whole genome shotgun (WGS) entry which is preliminary data.</text>
</comment>
<evidence type="ECO:0000313" key="2">
    <source>
        <dbReference type="EMBL" id="KAF2574162.1"/>
    </source>
</evidence>
<evidence type="ECO:0000256" key="1">
    <source>
        <dbReference type="SAM" id="MobiDB-lite"/>
    </source>
</evidence>
<name>A0A8S9IXM9_BRACR</name>
<gene>
    <name evidence="2" type="ORF">F2Q70_00004275</name>
</gene>
<feature type="compositionally biased region" description="Polar residues" evidence="1">
    <location>
        <begin position="17"/>
        <end position="37"/>
    </location>
</feature>
<protein>
    <submittedName>
        <fullName evidence="2">Uncharacterized protein</fullName>
    </submittedName>
</protein>